<dbReference type="PROSITE" id="PS00409">
    <property type="entry name" value="PROKAR_NTER_METHYL"/>
    <property type="match status" value="1"/>
</dbReference>
<feature type="transmembrane region" description="Helical" evidence="1">
    <location>
        <begin position="21"/>
        <end position="43"/>
    </location>
</feature>
<dbReference type="AlphaFoldDB" id="A0A517X3X5"/>
<protein>
    <recommendedName>
        <fullName evidence="4">Type II secretion system protein</fullName>
    </recommendedName>
</protein>
<dbReference type="Pfam" id="PF07963">
    <property type="entry name" value="N_methyl"/>
    <property type="match status" value="1"/>
</dbReference>
<keyword evidence="1" id="KW-1133">Transmembrane helix</keyword>
<dbReference type="InterPro" id="IPR012902">
    <property type="entry name" value="N_methyl_site"/>
</dbReference>
<keyword evidence="1" id="KW-0812">Transmembrane</keyword>
<proteinExistence type="predicted"/>
<evidence type="ECO:0000256" key="1">
    <source>
        <dbReference type="SAM" id="Phobius"/>
    </source>
</evidence>
<organism evidence="2 3">
    <name type="scientific">Gimesia aquarii</name>
    <dbReference type="NCBI Taxonomy" id="2527964"/>
    <lineage>
        <taxon>Bacteria</taxon>
        <taxon>Pseudomonadati</taxon>
        <taxon>Planctomycetota</taxon>
        <taxon>Planctomycetia</taxon>
        <taxon>Planctomycetales</taxon>
        <taxon>Planctomycetaceae</taxon>
        <taxon>Gimesia</taxon>
    </lineage>
</organism>
<keyword evidence="1" id="KW-0472">Membrane</keyword>
<dbReference type="Proteomes" id="UP000318384">
    <property type="component" value="Chromosome"/>
</dbReference>
<reference evidence="2 3" key="1">
    <citation type="submission" date="2019-03" db="EMBL/GenBank/DDBJ databases">
        <title>Deep-cultivation of Planctomycetes and their phenomic and genomic characterization uncovers novel biology.</title>
        <authorList>
            <person name="Wiegand S."/>
            <person name="Jogler M."/>
            <person name="Boedeker C."/>
            <person name="Pinto D."/>
            <person name="Vollmers J."/>
            <person name="Rivas-Marin E."/>
            <person name="Kohn T."/>
            <person name="Peeters S.H."/>
            <person name="Heuer A."/>
            <person name="Rast P."/>
            <person name="Oberbeckmann S."/>
            <person name="Bunk B."/>
            <person name="Jeske O."/>
            <person name="Meyerdierks A."/>
            <person name="Storesund J.E."/>
            <person name="Kallscheuer N."/>
            <person name="Luecker S."/>
            <person name="Lage O.M."/>
            <person name="Pohl T."/>
            <person name="Merkel B.J."/>
            <person name="Hornburger P."/>
            <person name="Mueller R.-W."/>
            <person name="Bruemmer F."/>
            <person name="Labrenz M."/>
            <person name="Spormann A.M."/>
            <person name="Op den Camp H."/>
            <person name="Overmann J."/>
            <person name="Amann R."/>
            <person name="Jetten M.S.M."/>
            <person name="Mascher T."/>
            <person name="Medema M.H."/>
            <person name="Devos D.P."/>
            <person name="Kaster A.-K."/>
            <person name="Ovreas L."/>
            <person name="Rohde M."/>
            <person name="Galperin M.Y."/>
            <person name="Jogler C."/>
        </authorList>
    </citation>
    <scope>NUCLEOTIDE SEQUENCE [LARGE SCALE GENOMIC DNA]</scope>
    <source>
        <strain evidence="2 3">V202</strain>
    </source>
</reference>
<dbReference type="RefSeq" id="WP_145180230.1">
    <property type="nucleotide sequence ID" value="NZ_CP037422.1"/>
</dbReference>
<sequence>MATRKRWLQRSRRTGFTLIESLVAVTITAIAGAALFSAIGSSLGSTYSALNKTIGAGLTDQLLDELAAARFPTSSDSRPARSSSRKDFDDLDDYHNWSASPPVNKDGFALGNEPITILERYPIARPSILIPDTEFLSRLTREVTVERIRPDNIIGWIVTTDDTDFRRVTVRTKLAASSSAPSHTISEATRIFSYVPLSP</sequence>
<dbReference type="NCBIfam" id="TIGR02532">
    <property type="entry name" value="IV_pilin_GFxxxE"/>
    <property type="match status" value="1"/>
</dbReference>
<dbReference type="EMBL" id="CP037422">
    <property type="protein sequence ID" value="QDU12205.1"/>
    <property type="molecule type" value="Genomic_DNA"/>
</dbReference>
<name>A0A517X3X5_9PLAN</name>
<dbReference type="OrthoDB" id="260065at2"/>
<gene>
    <name evidence="2" type="ORF">V202x_56300</name>
</gene>
<accession>A0A517X3X5</accession>
<evidence type="ECO:0000313" key="2">
    <source>
        <dbReference type="EMBL" id="QDU12205.1"/>
    </source>
</evidence>
<keyword evidence="3" id="KW-1185">Reference proteome</keyword>
<evidence type="ECO:0008006" key="4">
    <source>
        <dbReference type="Google" id="ProtNLM"/>
    </source>
</evidence>
<evidence type="ECO:0000313" key="3">
    <source>
        <dbReference type="Proteomes" id="UP000318384"/>
    </source>
</evidence>